<feature type="signal peptide" evidence="8">
    <location>
        <begin position="1"/>
        <end position="22"/>
    </location>
</feature>
<dbReference type="InterPro" id="IPR010827">
    <property type="entry name" value="BamA/TamA_POTRA"/>
</dbReference>
<comment type="subcellular location">
    <subcellularLocation>
        <location evidence="8">Cell outer membrane</location>
    </subcellularLocation>
    <subcellularLocation>
        <location evidence="1">Membrane</location>
    </subcellularLocation>
</comment>
<evidence type="ECO:0000256" key="9">
    <source>
        <dbReference type="NCBIfam" id="TIGR03303"/>
    </source>
</evidence>
<proteinExistence type="inferred from homology"/>
<dbReference type="InterPro" id="IPR034746">
    <property type="entry name" value="POTRA"/>
</dbReference>
<dbReference type="InterPro" id="IPR039910">
    <property type="entry name" value="D15-like"/>
</dbReference>
<dbReference type="Pfam" id="PF07244">
    <property type="entry name" value="POTRA"/>
    <property type="match status" value="4"/>
</dbReference>
<dbReference type="GO" id="GO:0051205">
    <property type="term" value="P:protein insertion into membrane"/>
    <property type="evidence" value="ECO:0007669"/>
    <property type="project" value="UniProtKB-UniRule"/>
</dbReference>
<dbReference type="Pfam" id="PF01103">
    <property type="entry name" value="Omp85"/>
    <property type="match status" value="1"/>
</dbReference>
<evidence type="ECO:0000256" key="1">
    <source>
        <dbReference type="ARBA" id="ARBA00004370"/>
    </source>
</evidence>
<feature type="chain" id="PRO_5016185723" description="Outer membrane protein assembly factor BamA" evidence="8">
    <location>
        <begin position="23"/>
        <end position="834"/>
    </location>
</feature>
<evidence type="ECO:0000256" key="7">
    <source>
        <dbReference type="ARBA" id="ARBA00023237"/>
    </source>
</evidence>
<dbReference type="GO" id="GO:0043165">
    <property type="term" value="P:Gram-negative-bacterium-type cell outer membrane assembly"/>
    <property type="evidence" value="ECO:0007669"/>
    <property type="project" value="UniProtKB-UniRule"/>
</dbReference>
<keyword evidence="6 8" id="KW-0472">Membrane</keyword>
<dbReference type="PROSITE" id="PS51779">
    <property type="entry name" value="POTRA"/>
    <property type="match status" value="4"/>
</dbReference>
<gene>
    <name evidence="8 11" type="primary">bamA</name>
    <name evidence="11" type="ORF">DM484_30005</name>
</gene>
<dbReference type="PIRSF" id="PIRSF006076">
    <property type="entry name" value="OM_assembly_OMP85"/>
    <property type="match status" value="1"/>
</dbReference>
<protein>
    <recommendedName>
        <fullName evidence="8 9">Outer membrane protein assembly factor BamA</fullName>
    </recommendedName>
</protein>
<reference evidence="11 12" key="1">
    <citation type="journal article" date="2018" name="Aquat. Microb. Ecol.">
        <title>Gammaproteobacterial methanotrophs dominate.</title>
        <authorList>
            <person name="Rissanen A.J."/>
            <person name="Saarenheimo J."/>
            <person name="Tiirola M."/>
            <person name="Peura S."/>
            <person name="Aalto S.L."/>
            <person name="Karvinen A."/>
            <person name="Nykanen H."/>
        </authorList>
    </citation>
    <scope>NUCLEOTIDE SEQUENCE [LARGE SCALE GENOMIC DNA]</scope>
    <source>
        <strain evidence="11">AMbin10</strain>
    </source>
</reference>
<dbReference type="NCBIfam" id="TIGR03303">
    <property type="entry name" value="OM_YaeT"/>
    <property type="match status" value="1"/>
</dbReference>
<keyword evidence="3 8" id="KW-0812">Transmembrane</keyword>
<dbReference type="EMBL" id="QJPH01000581">
    <property type="protein sequence ID" value="PZN69297.1"/>
    <property type="molecule type" value="Genomic_DNA"/>
</dbReference>
<evidence type="ECO:0000256" key="4">
    <source>
        <dbReference type="ARBA" id="ARBA00022729"/>
    </source>
</evidence>
<feature type="domain" description="POTRA" evidence="10">
    <location>
        <begin position="177"/>
        <end position="265"/>
    </location>
</feature>
<evidence type="ECO:0000256" key="3">
    <source>
        <dbReference type="ARBA" id="ARBA00022692"/>
    </source>
</evidence>
<comment type="caution">
    <text evidence="11">The sequence shown here is derived from an EMBL/GenBank/DDBJ whole genome shotgun (WGS) entry which is preliminary data.</text>
</comment>
<keyword evidence="4 8" id="KW-0732">Signal</keyword>
<comment type="function">
    <text evidence="8">Part of the outer membrane protein assembly complex, which is involved in assembly and insertion of beta-barrel proteins into the outer membrane.</text>
</comment>
<dbReference type="Gene3D" id="3.10.20.310">
    <property type="entry name" value="membrane protein fhac"/>
    <property type="match status" value="5"/>
</dbReference>
<evidence type="ECO:0000256" key="8">
    <source>
        <dbReference type="HAMAP-Rule" id="MF_01430"/>
    </source>
</evidence>
<comment type="similarity">
    <text evidence="8">Belongs to the BamA family.</text>
</comment>
<dbReference type="HAMAP" id="MF_01430">
    <property type="entry name" value="OM_assembly_BamA"/>
    <property type="match status" value="1"/>
</dbReference>
<dbReference type="PANTHER" id="PTHR12815:SF23">
    <property type="entry name" value="OUTER MEMBRANE PROTEIN ASSEMBLY FACTOR BAMA"/>
    <property type="match status" value="1"/>
</dbReference>
<name>A0A2W4SC23_9GAMM</name>
<dbReference type="AlphaFoldDB" id="A0A2W4SC23"/>
<organism evidence="11 12">
    <name type="scientific">Candidatus Methylumidiphilus alinenensis</name>
    <dbReference type="NCBI Taxonomy" id="2202197"/>
    <lineage>
        <taxon>Bacteria</taxon>
        <taxon>Pseudomonadati</taxon>
        <taxon>Pseudomonadota</taxon>
        <taxon>Gammaproteobacteria</taxon>
        <taxon>Methylococcales</taxon>
        <taxon>Candidatus Methylumidiphilus</taxon>
    </lineage>
</organism>
<evidence type="ECO:0000256" key="5">
    <source>
        <dbReference type="ARBA" id="ARBA00022737"/>
    </source>
</evidence>
<dbReference type="Proteomes" id="UP000249396">
    <property type="component" value="Unassembled WGS sequence"/>
</dbReference>
<feature type="domain" description="POTRA" evidence="10">
    <location>
        <begin position="94"/>
        <end position="174"/>
    </location>
</feature>
<accession>A0A2W4SC23</accession>
<dbReference type="GO" id="GO:1990063">
    <property type="term" value="C:Bam protein complex"/>
    <property type="evidence" value="ECO:0007669"/>
    <property type="project" value="TreeGrafter"/>
</dbReference>
<keyword evidence="2 8" id="KW-1134">Transmembrane beta strand</keyword>
<evidence type="ECO:0000256" key="2">
    <source>
        <dbReference type="ARBA" id="ARBA00022452"/>
    </source>
</evidence>
<dbReference type="InterPro" id="IPR023707">
    <property type="entry name" value="OM_assembly_BamA"/>
</dbReference>
<dbReference type="PANTHER" id="PTHR12815">
    <property type="entry name" value="SORTING AND ASSEMBLY MACHINERY SAMM50 PROTEIN FAMILY MEMBER"/>
    <property type="match status" value="1"/>
</dbReference>
<feature type="domain" description="POTRA" evidence="10">
    <location>
        <begin position="26"/>
        <end position="93"/>
    </location>
</feature>
<evidence type="ECO:0000256" key="6">
    <source>
        <dbReference type="ARBA" id="ARBA00023136"/>
    </source>
</evidence>
<evidence type="ECO:0000313" key="11">
    <source>
        <dbReference type="EMBL" id="PZN69297.1"/>
    </source>
</evidence>
<evidence type="ECO:0000313" key="12">
    <source>
        <dbReference type="Proteomes" id="UP000249396"/>
    </source>
</evidence>
<sequence length="834" mass="91898" precursor="true">MSRLLSVAVIIVALLSSSLAWSDSSFVIEDIRVDGLQRVSTGTVFNYLPLKVGDTFDPSESPSIIKALFKTNFFKDVRIGRDRNVLVVTVEERPIIDSVKIEGNKDISSDDLNKALKTVGLAESRVFDRQILDRVEQELRRQYYSRGKYGLTIESDVKELSRNRVSVTLKISEGKVAKIKQINIVGNKAFEDDVLIKNFELGTSNLLSFYTKNDQYSKQKLSADLERLRSYYMDRGYINFDIDSTQVSITPDKKEIYITINVKEGEIFSVNEVKLTGKTIVPPEELTPLVLIGPGDTFSRKSATETSKAISDRLGNEGYIFANVNMVPDIVASNKTVNMTFFIDPGKQVYVRRVNMQGNTKTRDEVLRREMRQMEGAWASTTKIERSKTRLARLGYFQDVNVETPAVPGTADQIDVNYTVTEKASGNLMAGVGYSQVQGIIFNASVTQDNIFGSGKRVSFSFNNSSYSTIYNLGYTNPYFTLDGISYGWNINYRATNAYSANLANYSSDIFSVGPNWSFPLSEFSSFNVNANYEHTRLKTSTASGYCTFPNTTSTLTLNAPFSEVSPNPCAVNGLNGVYTPTSYDSSTNIQQFIRNYGSSFNTYGLGMGYVHDTLNRAIFATSGGSQRISIMGTTPGSDLTYWKASITAVQYFPIAKDLTLLLKGDVGYGGGYGSTHGLPFFDNFYAGGPLSVRGWMANTLGPRDSPSVQALNNGLQPRPFGGSSKLVGTTELQFPVPFMTENKSVRLGIFFDAGNVFAGSFDLGQMRFSTGLSAKWLSPFGALTFSIAEPLNAKTQCYGVNTPSYNPPTSGCASGEAIADQVQRFQFSFGQGF</sequence>
<keyword evidence="5 8" id="KW-0677">Repeat</keyword>
<dbReference type="Gene3D" id="2.40.160.50">
    <property type="entry name" value="membrane protein fhac: a member of the omp85/tpsb transporter family"/>
    <property type="match status" value="1"/>
</dbReference>
<comment type="subunit">
    <text evidence="8">Part of the Bam complex.</text>
</comment>
<dbReference type="InterPro" id="IPR000184">
    <property type="entry name" value="Bac_surfAg_D15"/>
</dbReference>
<evidence type="ECO:0000259" key="10">
    <source>
        <dbReference type="PROSITE" id="PS51779"/>
    </source>
</evidence>
<keyword evidence="7 8" id="KW-0998">Cell outer membrane</keyword>
<dbReference type="FunFam" id="3.10.20.310:FF:000002">
    <property type="entry name" value="Outer membrane protein assembly factor BamA"/>
    <property type="match status" value="1"/>
</dbReference>
<dbReference type="FunFam" id="3.10.20.310:FF:000001">
    <property type="entry name" value="Outer membrane protein assembly factor BamA"/>
    <property type="match status" value="1"/>
</dbReference>
<feature type="domain" description="POTRA" evidence="10">
    <location>
        <begin position="349"/>
        <end position="423"/>
    </location>
</feature>